<name>A0A4R2FKS3_9GAMM</name>
<comment type="caution">
    <text evidence="1">The sequence shown here is derived from an EMBL/GenBank/DDBJ whole genome shotgun (WGS) entry which is preliminary data.</text>
</comment>
<dbReference type="EMBL" id="SLWF01000001">
    <property type="protein sequence ID" value="TCN90750.1"/>
    <property type="molecule type" value="Genomic_DNA"/>
</dbReference>
<gene>
    <name evidence="1" type="ORF">EDC91_101226</name>
</gene>
<accession>A0A4R2FKS3</accession>
<evidence type="ECO:0000313" key="1">
    <source>
        <dbReference type="EMBL" id="TCN90750.1"/>
    </source>
</evidence>
<organism evidence="1 2">
    <name type="scientific">Shewanella fodinae</name>
    <dbReference type="NCBI Taxonomy" id="552357"/>
    <lineage>
        <taxon>Bacteria</taxon>
        <taxon>Pseudomonadati</taxon>
        <taxon>Pseudomonadota</taxon>
        <taxon>Gammaproteobacteria</taxon>
        <taxon>Alteromonadales</taxon>
        <taxon>Shewanellaceae</taxon>
        <taxon>Shewanella</taxon>
    </lineage>
</organism>
<protein>
    <submittedName>
        <fullName evidence="1">Uncharacterized protein</fullName>
    </submittedName>
</protein>
<proteinExistence type="predicted"/>
<dbReference type="Proteomes" id="UP000294832">
    <property type="component" value="Unassembled WGS sequence"/>
</dbReference>
<keyword evidence="2" id="KW-1185">Reference proteome</keyword>
<dbReference type="AlphaFoldDB" id="A0A4R2FKS3"/>
<evidence type="ECO:0000313" key="2">
    <source>
        <dbReference type="Proteomes" id="UP000294832"/>
    </source>
</evidence>
<reference evidence="1 2" key="1">
    <citation type="submission" date="2019-03" db="EMBL/GenBank/DDBJ databases">
        <title>Freshwater and sediment microbial communities from various areas in North America, analyzing microbe dynamics in response to fracking.</title>
        <authorList>
            <person name="Lamendella R."/>
        </authorList>
    </citation>
    <scope>NUCLEOTIDE SEQUENCE [LARGE SCALE GENOMIC DNA]</scope>
    <source>
        <strain evidence="1 2">74A</strain>
    </source>
</reference>
<sequence>MGTLREDNRLYYNRFSAILADTYHDLSKVSAFDEADMKLLVQGRDTKAARYPRLNLNSDEPPQSIGIFARIQSVDSPSH</sequence>